<name>A0A7W8Y8Z1_9MICC</name>
<evidence type="ECO:0000313" key="3">
    <source>
        <dbReference type="Proteomes" id="UP000523863"/>
    </source>
</evidence>
<proteinExistence type="predicted"/>
<evidence type="ECO:0000313" key="2">
    <source>
        <dbReference type="EMBL" id="MBB5597107.1"/>
    </source>
</evidence>
<feature type="compositionally biased region" description="Acidic residues" evidence="1">
    <location>
        <begin position="52"/>
        <end position="67"/>
    </location>
</feature>
<accession>A0A7W8Y8Z1</accession>
<gene>
    <name evidence="2" type="ORF">BKA12_000187</name>
</gene>
<dbReference type="RefSeq" id="WP_183639967.1">
    <property type="nucleotide sequence ID" value="NZ_JACHBL010000001.1"/>
</dbReference>
<feature type="region of interest" description="Disordered" evidence="1">
    <location>
        <begin position="49"/>
        <end position="71"/>
    </location>
</feature>
<organism evidence="2 3">
    <name type="scientific">Neomicrococcus lactis</name>
    <dbReference type="NCBI Taxonomy" id="732241"/>
    <lineage>
        <taxon>Bacteria</taxon>
        <taxon>Bacillati</taxon>
        <taxon>Actinomycetota</taxon>
        <taxon>Actinomycetes</taxon>
        <taxon>Micrococcales</taxon>
        <taxon>Micrococcaceae</taxon>
        <taxon>Neomicrococcus</taxon>
    </lineage>
</organism>
<dbReference type="Proteomes" id="UP000523863">
    <property type="component" value="Unassembled WGS sequence"/>
</dbReference>
<sequence length="100" mass="10342">MFPAVDVTASSIMVTLATACGATDGIALAVAVADFEAELLLDDPVTTIDGVEAPDDAEGDEPVDEDAVQPTSAKVIARDVEASPAKVLEMLMLVRRTIVV</sequence>
<dbReference type="EMBL" id="JACHBL010000001">
    <property type="protein sequence ID" value="MBB5597107.1"/>
    <property type="molecule type" value="Genomic_DNA"/>
</dbReference>
<keyword evidence="3" id="KW-1185">Reference proteome</keyword>
<comment type="caution">
    <text evidence="2">The sequence shown here is derived from an EMBL/GenBank/DDBJ whole genome shotgun (WGS) entry which is preliminary data.</text>
</comment>
<reference evidence="2 3" key="1">
    <citation type="submission" date="2020-08" db="EMBL/GenBank/DDBJ databases">
        <title>Sequencing the genomes of 1000 actinobacteria strains.</title>
        <authorList>
            <person name="Klenk H.-P."/>
        </authorList>
    </citation>
    <scope>NUCLEOTIDE SEQUENCE [LARGE SCALE GENOMIC DNA]</scope>
    <source>
        <strain evidence="2 3">DSM 23694</strain>
    </source>
</reference>
<dbReference type="AlphaFoldDB" id="A0A7W8Y8Z1"/>
<evidence type="ECO:0000256" key="1">
    <source>
        <dbReference type="SAM" id="MobiDB-lite"/>
    </source>
</evidence>
<protein>
    <submittedName>
        <fullName evidence="2">Uncharacterized protein</fullName>
    </submittedName>
</protein>